<dbReference type="EMBL" id="LJCR01000094">
    <property type="protein sequence ID" value="KPV54203.1"/>
    <property type="molecule type" value="Genomic_DNA"/>
</dbReference>
<dbReference type="AlphaFoldDB" id="A0A0P9FBX4"/>
<evidence type="ECO:0000313" key="1">
    <source>
        <dbReference type="EMBL" id="KPV54203.1"/>
    </source>
</evidence>
<evidence type="ECO:0008006" key="3">
    <source>
        <dbReference type="Google" id="ProtNLM"/>
    </source>
</evidence>
<feature type="non-terminal residue" evidence="1">
    <location>
        <position position="236"/>
    </location>
</feature>
<name>A0A0P9FBX4_9CHLR</name>
<gene>
    <name evidence="1" type="ORF">SE17_05200</name>
</gene>
<reference evidence="1 2" key="1">
    <citation type="submission" date="2015-09" db="EMBL/GenBank/DDBJ databases">
        <title>Draft genome sequence of Kouleothrix aurantiaca JCM 19913.</title>
        <authorList>
            <person name="Hemp J."/>
        </authorList>
    </citation>
    <scope>NUCLEOTIDE SEQUENCE [LARGE SCALE GENOMIC DNA]</scope>
    <source>
        <strain evidence="1 2">COM-B</strain>
    </source>
</reference>
<sequence>MSLYVPTGTPPLIGSAVARIERRLPSAGEVLVRQGQRVEPEEVVAKAFMPGVPVIVNLARALSIAPSIVERAMVRELGNKVNQGEVLARSSRIGGRTCLSPVSGKIESVDTETGYVTISPDPTTYELQATVRGLVMEVMPNQGVVIETPAAQVYGAFGIGKERAGVLRLLVTDPAEPIRPELIDARSAYAIIIGGSGITAAGLRRAMQEQVRGVIVGSIDEAELRAFLGWNSPAIW</sequence>
<dbReference type="Proteomes" id="UP000050509">
    <property type="component" value="Unassembled WGS sequence"/>
</dbReference>
<organism evidence="1 2">
    <name type="scientific">Kouleothrix aurantiaca</name>
    <dbReference type="NCBI Taxonomy" id="186479"/>
    <lineage>
        <taxon>Bacteria</taxon>
        <taxon>Bacillati</taxon>
        <taxon>Chloroflexota</taxon>
        <taxon>Chloroflexia</taxon>
        <taxon>Chloroflexales</taxon>
        <taxon>Roseiflexineae</taxon>
        <taxon>Roseiflexaceae</taxon>
        <taxon>Kouleothrix</taxon>
    </lineage>
</organism>
<protein>
    <recommendedName>
        <fullName evidence="3">RnfC Barrel sandwich hybrid domain-containing protein</fullName>
    </recommendedName>
</protein>
<proteinExistence type="predicted"/>
<evidence type="ECO:0000313" key="2">
    <source>
        <dbReference type="Proteomes" id="UP000050509"/>
    </source>
</evidence>
<dbReference type="PATRIC" id="fig|186479.3.peg.10898"/>
<comment type="caution">
    <text evidence="1">The sequence shown here is derived from an EMBL/GenBank/DDBJ whole genome shotgun (WGS) entry which is preliminary data.</text>
</comment>
<keyword evidence="2" id="KW-1185">Reference proteome</keyword>
<accession>A0A0P9FBX4</accession>